<dbReference type="AlphaFoldDB" id="A0A2T6AW08"/>
<dbReference type="PANTHER" id="PTHR32305:SF15">
    <property type="entry name" value="PROTEIN RHSA-RELATED"/>
    <property type="match status" value="1"/>
</dbReference>
<dbReference type="SUPFAM" id="SSF63829">
    <property type="entry name" value="Calcium-dependent phosphotriesterase"/>
    <property type="match status" value="1"/>
</dbReference>
<evidence type="ECO:0000256" key="2">
    <source>
        <dbReference type="SAM" id="MobiDB-lite"/>
    </source>
</evidence>
<proteinExistence type="predicted"/>
<reference evidence="4 5" key="1">
    <citation type="submission" date="2018-04" db="EMBL/GenBank/DDBJ databases">
        <title>Genomic Encyclopedia of Archaeal and Bacterial Type Strains, Phase II (KMG-II): from individual species to whole genera.</title>
        <authorList>
            <person name="Goeker M."/>
        </authorList>
    </citation>
    <scope>NUCLEOTIDE SEQUENCE [LARGE SCALE GENOMIC DNA]</scope>
    <source>
        <strain evidence="4 5">DSM 45787</strain>
    </source>
</reference>
<dbReference type="OrthoDB" id="41445at2"/>
<dbReference type="Gene3D" id="2.180.10.10">
    <property type="entry name" value="RHS repeat-associated core"/>
    <property type="match status" value="4"/>
</dbReference>
<dbReference type="RefSeq" id="WP_108026740.1">
    <property type="nucleotide sequence ID" value="NZ_QBKR01000048.1"/>
</dbReference>
<organism evidence="4 5">
    <name type="scientific">Melghirimyces profundicolus</name>
    <dbReference type="NCBI Taxonomy" id="1242148"/>
    <lineage>
        <taxon>Bacteria</taxon>
        <taxon>Bacillati</taxon>
        <taxon>Bacillota</taxon>
        <taxon>Bacilli</taxon>
        <taxon>Bacillales</taxon>
        <taxon>Thermoactinomycetaceae</taxon>
        <taxon>Melghirimyces</taxon>
    </lineage>
</organism>
<sequence>MATTFYTYDATNTNRNTKLVKITDPRGNATHLDYYMPSDPETDNLNKWRLQTLTDREGGDTTFDYVDPDGTSGSYIESTVTDANGKSTTYRMNGYGLPEQTTNAKGEVTQLSWDADNNVIRLEEANGAVTTWTYDAKTGYPLTMKDAEANKNGTAATRLYYQTDLNGYVADLTKKVSPENREWTFAYDAVGNLIRVTDPMGNATPLKDGDYETSYTYDPAGQLLTATDANGNTTTYSNYHPTGYPETITDALGNATTTAYDERGNVVSITDAKGKESTYTYDVFARPLEQKEPKDQDAGEYIITPAPVYDKNDNITKETAPNGAVTTYTYDKADQMVSMTEPKDEATDPERKTTFEYDLVGNLIKQTEPKGNLTTSNPDDFVTTYGYDDIYQLISVTNADGDTITYEYDNVGNVVTVLDPKKTASSDTTDYTTKYTYDQNHRVTKVTDAEGHSTQYTYDLDGNRTSVTDKEGNTTQIAYDQRGLVQEVKVPHKDDGGTITYRTTQYVYDEVGNRTKVITPRGVETTGEPDDFIHETKYDALNRVKEEIFPHDGVNIDPEAKMIYTYDEVGNRVKVSAPPSEGQTDPDGNPLRNVTTYEYFDNGWVKKSVDPWDITTTYDYNELGQQISRTLTSAGGSNSRTMSWSYYPDGKLKAKSDDGVPVGQEVVLVDNSDTPNVEFFRRLENLQQRRRAPGVQLPVRLQRHRIPGQRHGQPLLHLEAERPERRGL</sequence>
<evidence type="ECO:0000259" key="3">
    <source>
        <dbReference type="Pfam" id="PF25023"/>
    </source>
</evidence>
<keyword evidence="5" id="KW-1185">Reference proteome</keyword>
<dbReference type="NCBIfam" id="TIGR01643">
    <property type="entry name" value="YD_repeat_2x"/>
    <property type="match status" value="10"/>
</dbReference>
<dbReference type="InterPro" id="IPR050708">
    <property type="entry name" value="T6SS_VgrG/RHS"/>
</dbReference>
<feature type="compositionally biased region" description="Basic and acidic residues" evidence="2">
    <location>
        <begin position="718"/>
        <end position="728"/>
    </location>
</feature>
<dbReference type="Pfam" id="PF25023">
    <property type="entry name" value="TEN_YD-shell"/>
    <property type="match status" value="1"/>
</dbReference>
<dbReference type="InterPro" id="IPR056823">
    <property type="entry name" value="TEN-like_YD-shell"/>
</dbReference>
<dbReference type="Proteomes" id="UP000244240">
    <property type="component" value="Unassembled WGS sequence"/>
</dbReference>
<dbReference type="PANTHER" id="PTHR32305">
    <property type="match status" value="1"/>
</dbReference>
<evidence type="ECO:0000256" key="1">
    <source>
        <dbReference type="ARBA" id="ARBA00022737"/>
    </source>
</evidence>
<evidence type="ECO:0000313" key="4">
    <source>
        <dbReference type="EMBL" id="PTX47999.1"/>
    </source>
</evidence>
<dbReference type="Pfam" id="PF05593">
    <property type="entry name" value="RHS_repeat"/>
    <property type="match status" value="5"/>
</dbReference>
<name>A0A2T6AW08_9BACL</name>
<dbReference type="EMBL" id="QBKR01000048">
    <property type="protein sequence ID" value="PTX47999.1"/>
    <property type="molecule type" value="Genomic_DNA"/>
</dbReference>
<accession>A0A2T6AW08</accession>
<evidence type="ECO:0000313" key="5">
    <source>
        <dbReference type="Proteomes" id="UP000244240"/>
    </source>
</evidence>
<protein>
    <submittedName>
        <fullName evidence="4">YD repeat-containing protein</fullName>
    </submittedName>
</protein>
<dbReference type="InterPro" id="IPR031325">
    <property type="entry name" value="RHS_repeat"/>
</dbReference>
<feature type="domain" description="Teneurin-like YD-shell" evidence="3">
    <location>
        <begin position="428"/>
        <end position="519"/>
    </location>
</feature>
<comment type="caution">
    <text evidence="4">The sequence shown here is derived from an EMBL/GenBank/DDBJ whole genome shotgun (WGS) entry which is preliminary data.</text>
</comment>
<keyword evidence="1" id="KW-0677">Repeat</keyword>
<gene>
    <name evidence="4" type="ORF">C8P63_1484</name>
</gene>
<feature type="region of interest" description="Disordered" evidence="2">
    <location>
        <begin position="705"/>
        <end position="728"/>
    </location>
</feature>
<dbReference type="InterPro" id="IPR006530">
    <property type="entry name" value="YD"/>
</dbReference>